<dbReference type="CDD" id="cd17552">
    <property type="entry name" value="REC_RR468-like"/>
    <property type="match status" value="1"/>
</dbReference>
<reference evidence="4 5" key="1">
    <citation type="submission" date="2020-04" db="EMBL/GenBank/DDBJ databases">
        <authorList>
            <person name="Yoon J."/>
        </authorList>
    </citation>
    <scope>NUCLEOTIDE SEQUENCE [LARGE SCALE GENOMIC DNA]</scope>
    <source>
        <strain evidence="4 5">KMU-166</strain>
    </source>
</reference>
<evidence type="ECO:0000256" key="1">
    <source>
        <dbReference type="ARBA" id="ARBA00022553"/>
    </source>
</evidence>
<dbReference type="SUPFAM" id="SSF52172">
    <property type="entry name" value="CheY-like"/>
    <property type="match status" value="1"/>
</dbReference>
<evidence type="ECO:0000313" key="4">
    <source>
        <dbReference type="EMBL" id="NKI16233.1"/>
    </source>
</evidence>
<gene>
    <name evidence="4" type="ORF">HCU74_02250</name>
</gene>
<dbReference type="RefSeq" id="WP_168448762.1">
    <property type="nucleotide sequence ID" value="NZ_JAAWWK010000001.1"/>
</dbReference>
<keyword evidence="1 2" id="KW-0597">Phosphoprotein</keyword>
<dbReference type="SMART" id="SM00448">
    <property type="entry name" value="REC"/>
    <property type="match status" value="1"/>
</dbReference>
<dbReference type="PANTHER" id="PTHR44591">
    <property type="entry name" value="STRESS RESPONSE REGULATOR PROTEIN 1"/>
    <property type="match status" value="1"/>
</dbReference>
<dbReference type="PANTHER" id="PTHR44591:SF3">
    <property type="entry name" value="RESPONSE REGULATORY DOMAIN-CONTAINING PROTEIN"/>
    <property type="match status" value="1"/>
</dbReference>
<proteinExistence type="predicted"/>
<name>A0ABX1GCM0_9GAMM</name>
<comment type="caution">
    <text evidence="4">The sequence shown here is derived from an EMBL/GenBank/DDBJ whole genome shotgun (WGS) entry which is preliminary data.</text>
</comment>
<dbReference type="Pfam" id="PF00072">
    <property type="entry name" value="Response_reg"/>
    <property type="match status" value="1"/>
</dbReference>
<evidence type="ECO:0000313" key="5">
    <source>
        <dbReference type="Proteomes" id="UP000765845"/>
    </source>
</evidence>
<dbReference type="Gene3D" id="3.40.50.2300">
    <property type="match status" value="1"/>
</dbReference>
<dbReference type="InterPro" id="IPR011006">
    <property type="entry name" value="CheY-like_superfamily"/>
</dbReference>
<dbReference type="InterPro" id="IPR001789">
    <property type="entry name" value="Sig_transdc_resp-reg_receiver"/>
</dbReference>
<dbReference type="EMBL" id="JAAWWK010000001">
    <property type="protein sequence ID" value="NKI16233.1"/>
    <property type="molecule type" value="Genomic_DNA"/>
</dbReference>
<evidence type="ECO:0000256" key="2">
    <source>
        <dbReference type="PROSITE-ProRule" id="PRU00169"/>
    </source>
</evidence>
<protein>
    <submittedName>
        <fullName evidence="4">Response regulator</fullName>
    </submittedName>
</protein>
<keyword evidence="5" id="KW-1185">Reference proteome</keyword>
<sequence length="135" mass="15070">MNDGSPQLQRVLYIEDEEDIRLVAQIALEQIGGLTTKTCASGPEGLEAVDTFVPELILLDVMMPGMDGPSVLGKLRQRHARNDIPVVFITAKVQPDEVHRFKEMGAEAVITKPFEPMTLAAQLQEIWSHFHAHRK</sequence>
<organism evidence="4 5">
    <name type="scientific">Spongiibacter thalassae</name>
    <dbReference type="NCBI Taxonomy" id="2721624"/>
    <lineage>
        <taxon>Bacteria</taxon>
        <taxon>Pseudomonadati</taxon>
        <taxon>Pseudomonadota</taxon>
        <taxon>Gammaproteobacteria</taxon>
        <taxon>Cellvibrionales</taxon>
        <taxon>Spongiibacteraceae</taxon>
        <taxon>Spongiibacter</taxon>
    </lineage>
</organism>
<feature type="modified residue" description="4-aspartylphosphate" evidence="2">
    <location>
        <position position="60"/>
    </location>
</feature>
<dbReference type="PROSITE" id="PS50110">
    <property type="entry name" value="RESPONSE_REGULATORY"/>
    <property type="match status" value="1"/>
</dbReference>
<feature type="domain" description="Response regulatory" evidence="3">
    <location>
        <begin position="10"/>
        <end position="127"/>
    </location>
</feature>
<dbReference type="Proteomes" id="UP000765845">
    <property type="component" value="Unassembled WGS sequence"/>
</dbReference>
<dbReference type="InterPro" id="IPR050595">
    <property type="entry name" value="Bact_response_regulator"/>
</dbReference>
<evidence type="ECO:0000259" key="3">
    <source>
        <dbReference type="PROSITE" id="PS50110"/>
    </source>
</evidence>
<accession>A0ABX1GCM0</accession>